<sequence length="142" mass="15677">FISGTFSLEDGYIGYMRNRSIKLDDKEVFQFPNEITNPEQTTGGKLPRRGQIFAITGPTGYVALCEFQVDVRDVLTAHVTDKMAPAHVSLDGLLTVENVSLVITVWNLVKNVVTVVTRMSVTNTTDTVRKGVMKALMENAVI</sequence>
<feature type="non-terminal residue" evidence="1">
    <location>
        <position position="1"/>
    </location>
</feature>
<dbReference type="AlphaFoldDB" id="A0ABD0KH47"/>
<evidence type="ECO:0008006" key="3">
    <source>
        <dbReference type="Google" id="ProtNLM"/>
    </source>
</evidence>
<dbReference type="Proteomes" id="UP001519460">
    <property type="component" value="Unassembled WGS sequence"/>
</dbReference>
<gene>
    <name evidence="1" type="ORF">BaRGS_00022214</name>
</gene>
<keyword evidence="2" id="KW-1185">Reference proteome</keyword>
<reference evidence="1 2" key="1">
    <citation type="journal article" date="2023" name="Sci. Data">
        <title>Genome assembly of the Korean intertidal mud-creeper Batillaria attramentaria.</title>
        <authorList>
            <person name="Patra A.K."/>
            <person name="Ho P.T."/>
            <person name="Jun S."/>
            <person name="Lee S.J."/>
            <person name="Kim Y."/>
            <person name="Won Y.J."/>
        </authorList>
    </citation>
    <scope>NUCLEOTIDE SEQUENCE [LARGE SCALE GENOMIC DNA]</scope>
    <source>
        <strain evidence="1">Wonlab-2016</strain>
    </source>
</reference>
<accession>A0ABD0KH47</accession>
<feature type="non-terminal residue" evidence="1">
    <location>
        <position position="142"/>
    </location>
</feature>
<evidence type="ECO:0000313" key="2">
    <source>
        <dbReference type="Proteomes" id="UP001519460"/>
    </source>
</evidence>
<organism evidence="1 2">
    <name type="scientific">Batillaria attramentaria</name>
    <dbReference type="NCBI Taxonomy" id="370345"/>
    <lineage>
        <taxon>Eukaryota</taxon>
        <taxon>Metazoa</taxon>
        <taxon>Spiralia</taxon>
        <taxon>Lophotrochozoa</taxon>
        <taxon>Mollusca</taxon>
        <taxon>Gastropoda</taxon>
        <taxon>Caenogastropoda</taxon>
        <taxon>Sorbeoconcha</taxon>
        <taxon>Cerithioidea</taxon>
        <taxon>Batillariidae</taxon>
        <taxon>Batillaria</taxon>
    </lineage>
</organism>
<comment type="caution">
    <text evidence="1">The sequence shown here is derived from an EMBL/GenBank/DDBJ whole genome shotgun (WGS) entry which is preliminary data.</text>
</comment>
<name>A0ABD0KH47_9CAEN</name>
<proteinExistence type="predicted"/>
<protein>
    <recommendedName>
        <fullName evidence="3">Coat protein</fullName>
    </recommendedName>
</protein>
<dbReference type="EMBL" id="JACVVK020000177">
    <property type="protein sequence ID" value="KAK7486548.1"/>
    <property type="molecule type" value="Genomic_DNA"/>
</dbReference>
<evidence type="ECO:0000313" key="1">
    <source>
        <dbReference type="EMBL" id="KAK7486548.1"/>
    </source>
</evidence>